<dbReference type="PROSITE" id="PS52016">
    <property type="entry name" value="TONB_DEPENDENT_REC_3"/>
    <property type="match status" value="1"/>
</dbReference>
<sequence length="825" mass="93340">MPYNSNENETTRKWNGVATALLLGLMLLAWVGVSFQAQAQSFAVSGTVLIKGEPCMGTPKIVLRGSSLVAEVNSDGNFTLLGIPAGEQTLVAFCLGKKMVAKVLEINQDIDRLEFVLADIENELEDVQVDGRKVEDFAATRLQSVENFGVYDGRKSEVIVLKEMVANTATNNARQVYSRITGLNIWESDQTGLQLGIGGRGLSPNRTSNFNVRQNGYDISADALGYPESYYTPPVEALERIEVVRGAASLQYGTQFGGMLNFRFRRGTEDAKIRLTSRQSGGSWGFFGSFNSLEGKVGNLRYYTYYQHKSGNGYRPNSGFKAHNFYTSLDYTFSEKFSGSLELTKMNYLTQQAGGLTDRQFQENPRRSFRDRNWFNVDWNLGALTFTYNFSDQTKLNTRNFALLASRQSIGNLERINVADFGEERTLISGDFRNFGNETRLLHWYRLGKETQTFLVGTRAYHGTTTAKQGWGSRGSDADFRYLNPDDLEDSDYAFPNRNYAVFAENIINLSPKLSLTPGVRLENIQTFADGYYKQYVYDGAGNVLVENRFDEELERRRSFLLFGLGSSYRKNEAVEFYANVSQNYRAINFTDLRINNPNLRVDPNITDERGYTADLGIKGSKEELFTYEVTLFYLRYFGKIGQVLRTDSVLFNDYRYRTNIADARNLGVEAFGEFSLLNLLRKDENQVKWTVFGNFSVIDARYIRTEDTAIRNRKVEMVPPVTLKLGSTFRYKGFSVSGQYSYVDAHFSDASNAVRTATAVEGLIPSYSVADISAIYRWKSFALEMSINNLFNEQYFTRRADAYPGPGIIPADGRGFYATFEMKF</sequence>
<dbReference type="InterPro" id="IPR010917">
    <property type="entry name" value="TonB_rcpt_CS"/>
</dbReference>
<feature type="coiled-coil region" evidence="11">
    <location>
        <begin position="103"/>
        <end position="130"/>
    </location>
</feature>
<keyword evidence="8 9" id="KW-0998">Cell outer membrane</keyword>
<evidence type="ECO:0000256" key="1">
    <source>
        <dbReference type="ARBA" id="ARBA00004571"/>
    </source>
</evidence>
<keyword evidence="14" id="KW-0675">Receptor</keyword>
<name>A0ABT8C8P6_9BACT</name>
<dbReference type="SUPFAM" id="SSF49464">
    <property type="entry name" value="Carboxypeptidase regulatory domain-like"/>
    <property type="match status" value="1"/>
</dbReference>
<evidence type="ECO:0000256" key="5">
    <source>
        <dbReference type="ARBA" id="ARBA00022729"/>
    </source>
</evidence>
<comment type="similarity">
    <text evidence="9 10">Belongs to the TonB-dependent receptor family.</text>
</comment>
<dbReference type="InterPro" id="IPR008969">
    <property type="entry name" value="CarboxyPept-like_regulatory"/>
</dbReference>
<keyword evidence="6 10" id="KW-0798">TonB box</keyword>
<dbReference type="Gene3D" id="2.40.170.20">
    <property type="entry name" value="TonB-dependent receptor, beta-barrel domain"/>
    <property type="match status" value="1"/>
</dbReference>
<evidence type="ECO:0000259" key="12">
    <source>
        <dbReference type="Pfam" id="PF00593"/>
    </source>
</evidence>
<dbReference type="Proteomes" id="UP001236663">
    <property type="component" value="Unassembled WGS sequence"/>
</dbReference>
<evidence type="ECO:0000256" key="3">
    <source>
        <dbReference type="ARBA" id="ARBA00022452"/>
    </source>
</evidence>
<dbReference type="Gene3D" id="2.170.130.10">
    <property type="entry name" value="TonB-dependent receptor, plug domain"/>
    <property type="match status" value="1"/>
</dbReference>
<organism evidence="14 15">
    <name type="scientific">Cyclobacterium jeungdonense</name>
    <dbReference type="NCBI Taxonomy" id="708087"/>
    <lineage>
        <taxon>Bacteria</taxon>
        <taxon>Pseudomonadati</taxon>
        <taxon>Bacteroidota</taxon>
        <taxon>Cytophagia</taxon>
        <taxon>Cytophagales</taxon>
        <taxon>Cyclobacteriaceae</taxon>
        <taxon>Cyclobacterium</taxon>
    </lineage>
</organism>
<evidence type="ECO:0000256" key="6">
    <source>
        <dbReference type="ARBA" id="ARBA00023077"/>
    </source>
</evidence>
<dbReference type="InterPro" id="IPR037066">
    <property type="entry name" value="Plug_dom_sf"/>
</dbReference>
<dbReference type="PROSITE" id="PS01156">
    <property type="entry name" value="TONB_DEPENDENT_REC_2"/>
    <property type="match status" value="1"/>
</dbReference>
<dbReference type="RefSeq" id="WP_240459385.1">
    <property type="nucleotide sequence ID" value="NZ_JAUFQS010000010.1"/>
</dbReference>
<evidence type="ECO:0000313" key="15">
    <source>
        <dbReference type="Proteomes" id="UP001236663"/>
    </source>
</evidence>
<evidence type="ECO:0000256" key="2">
    <source>
        <dbReference type="ARBA" id="ARBA00022448"/>
    </source>
</evidence>
<comment type="subcellular location">
    <subcellularLocation>
        <location evidence="1 9">Cell outer membrane</location>
        <topology evidence="1 9">Multi-pass membrane protein</topology>
    </subcellularLocation>
</comment>
<dbReference type="Pfam" id="PF07715">
    <property type="entry name" value="Plug"/>
    <property type="match status" value="1"/>
</dbReference>
<proteinExistence type="inferred from homology"/>
<evidence type="ECO:0000256" key="4">
    <source>
        <dbReference type="ARBA" id="ARBA00022692"/>
    </source>
</evidence>
<dbReference type="Pfam" id="PF00593">
    <property type="entry name" value="TonB_dep_Rec_b-barrel"/>
    <property type="match status" value="1"/>
</dbReference>
<dbReference type="InterPro" id="IPR000531">
    <property type="entry name" value="Beta-barrel_TonB"/>
</dbReference>
<accession>A0ABT8C8P6</accession>
<evidence type="ECO:0000256" key="9">
    <source>
        <dbReference type="PROSITE-ProRule" id="PRU01360"/>
    </source>
</evidence>
<feature type="domain" description="TonB-dependent receptor plug" evidence="13">
    <location>
        <begin position="160"/>
        <end position="255"/>
    </location>
</feature>
<keyword evidence="3 9" id="KW-1134">Transmembrane beta strand</keyword>
<evidence type="ECO:0000256" key="11">
    <source>
        <dbReference type="SAM" id="Coils"/>
    </source>
</evidence>
<dbReference type="InterPro" id="IPR036942">
    <property type="entry name" value="Beta-barrel_TonB_sf"/>
</dbReference>
<evidence type="ECO:0000256" key="10">
    <source>
        <dbReference type="RuleBase" id="RU003357"/>
    </source>
</evidence>
<protein>
    <submittedName>
        <fullName evidence="14">TonB-dependent receptor</fullName>
    </submittedName>
</protein>
<dbReference type="SUPFAM" id="SSF56935">
    <property type="entry name" value="Porins"/>
    <property type="match status" value="1"/>
</dbReference>
<dbReference type="InterPro" id="IPR039426">
    <property type="entry name" value="TonB-dep_rcpt-like"/>
</dbReference>
<reference evidence="15" key="1">
    <citation type="journal article" date="2019" name="Int. J. Syst. Evol. Microbiol.">
        <title>The Global Catalogue of Microorganisms (GCM) 10K type strain sequencing project: providing services to taxonomists for standard genome sequencing and annotation.</title>
        <authorList>
            <consortium name="The Broad Institute Genomics Platform"/>
            <consortium name="The Broad Institute Genome Sequencing Center for Infectious Disease"/>
            <person name="Wu L."/>
            <person name="Ma J."/>
        </authorList>
    </citation>
    <scope>NUCLEOTIDE SEQUENCE [LARGE SCALE GENOMIC DNA]</scope>
    <source>
        <strain evidence="15">CECT 7706</strain>
    </source>
</reference>
<dbReference type="PANTHER" id="PTHR30442">
    <property type="entry name" value="IRON III DICITRATE TRANSPORT PROTEIN FECA"/>
    <property type="match status" value="1"/>
</dbReference>
<evidence type="ECO:0000256" key="8">
    <source>
        <dbReference type="ARBA" id="ARBA00023237"/>
    </source>
</evidence>
<dbReference type="PANTHER" id="PTHR30442:SF0">
    <property type="entry name" value="FE(3+) DICITRATE TRANSPORT PROTEIN FECA"/>
    <property type="match status" value="1"/>
</dbReference>
<dbReference type="InterPro" id="IPR012910">
    <property type="entry name" value="Plug_dom"/>
</dbReference>
<feature type="domain" description="TonB-dependent receptor-like beta-barrel" evidence="12">
    <location>
        <begin position="347"/>
        <end position="791"/>
    </location>
</feature>
<keyword evidence="4 9" id="KW-0812">Transmembrane</keyword>
<keyword evidence="5" id="KW-0732">Signal</keyword>
<keyword evidence="7 9" id="KW-0472">Membrane</keyword>
<comment type="caution">
    <text evidence="14">The sequence shown here is derived from an EMBL/GenBank/DDBJ whole genome shotgun (WGS) entry which is preliminary data.</text>
</comment>
<evidence type="ECO:0000256" key="7">
    <source>
        <dbReference type="ARBA" id="ARBA00023136"/>
    </source>
</evidence>
<gene>
    <name evidence="14" type="ORF">QWZ15_11755</name>
</gene>
<keyword evidence="2 9" id="KW-0813">Transport</keyword>
<keyword evidence="15" id="KW-1185">Reference proteome</keyword>
<evidence type="ECO:0000259" key="13">
    <source>
        <dbReference type="Pfam" id="PF07715"/>
    </source>
</evidence>
<evidence type="ECO:0000313" key="14">
    <source>
        <dbReference type="EMBL" id="MDN3688507.1"/>
    </source>
</evidence>
<keyword evidence="11" id="KW-0175">Coiled coil</keyword>
<dbReference type="EMBL" id="JAUFQS010000010">
    <property type="protein sequence ID" value="MDN3688507.1"/>
    <property type="molecule type" value="Genomic_DNA"/>
</dbReference>